<dbReference type="AlphaFoldDB" id="A0A9P4M9X9"/>
<comment type="caution">
    <text evidence="3">The sequence shown here is derived from an EMBL/GenBank/DDBJ whole genome shotgun (WGS) entry which is preliminary data.</text>
</comment>
<feature type="coiled-coil region" evidence="1">
    <location>
        <begin position="434"/>
        <end position="461"/>
    </location>
</feature>
<feature type="compositionally biased region" description="Polar residues" evidence="2">
    <location>
        <begin position="134"/>
        <end position="172"/>
    </location>
</feature>
<proteinExistence type="predicted"/>
<feature type="region of interest" description="Disordered" evidence="2">
    <location>
        <begin position="134"/>
        <end position="189"/>
    </location>
</feature>
<organism evidence="3 4">
    <name type="scientific">Rhizodiscina lignyota</name>
    <dbReference type="NCBI Taxonomy" id="1504668"/>
    <lineage>
        <taxon>Eukaryota</taxon>
        <taxon>Fungi</taxon>
        <taxon>Dikarya</taxon>
        <taxon>Ascomycota</taxon>
        <taxon>Pezizomycotina</taxon>
        <taxon>Dothideomycetes</taxon>
        <taxon>Pleosporomycetidae</taxon>
        <taxon>Aulographales</taxon>
        <taxon>Rhizodiscinaceae</taxon>
        <taxon>Rhizodiscina</taxon>
    </lineage>
</organism>
<feature type="compositionally biased region" description="Basic and acidic residues" evidence="2">
    <location>
        <begin position="313"/>
        <end position="330"/>
    </location>
</feature>
<feature type="compositionally biased region" description="Low complexity" evidence="2">
    <location>
        <begin position="267"/>
        <end position="281"/>
    </location>
</feature>
<gene>
    <name evidence="3" type="ORF">NA57DRAFT_57392</name>
</gene>
<feature type="region of interest" description="Disordered" evidence="2">
    <location>
        <begin position="267"/>
        <end position="333"/>
    </location>
</feature>
<keyword evidence="4" id="KW-1185">Reference proteome</keyword>
<evidence type="ECO:0000256" key="2">
    <source>
        <dbReference type="SAM" id="MobiDB-lite"/>
    </source>
</evidence>
<evidence type="ECO:0000313" key="3">
    <source>
        <dbReference type="EMBL" id="KAF2098229.1"/>
    </source>
</evidence>
<dbReference type="EMBL" id="ML978127">
    <property type="protein sequence ID" value="KAF2098229.1"/>
    <property type="molecule type" value="Genomic_DNA"/>
</dbReference>
<reference evidence="3" key="1">
    <citation type="journal article" date="2020" name="Stud. Mycol.">
        <title>101 Dothideomycetes genomes: a test case for predicting lifestyles and emergence of pathogens.</title>
        <authorList>
            <person name="Haridas S."/>
            <person name="Albert R."/>
            <person name="Binder M."/>
            <person name="Bloem J."/>
            <person name="Labutti K."/>
            <person name="Salamov A."/>
            <person name="Andreopoulos B."/>
            <person name="Baker S."/>
            <person name="Barry K."/>
            <person name="Bills G."/>
            <person name="Bluhm B."/>
            <person name="Cannon C."/>
            <person name="Castanera R."/>
            <person name="Culley D."/>
            <person name="Daum C."/>
            <person name="Ezra D."/>
            <person name="Gonzalez J."/>
            <person name="Henrissat B."/>
            <person name="Kuo A."/>
            <person name="Liang C."/>
            <person name="Lipzen A."/>
            <person name="Lutzoni F."/>
            <person name="Magnuson J."/>
            <person name="Mondo S."/>
            <person name="Nolan M."/>
            <person name="Ohm R."/>
            <person name="Pangilinan J."/>
            <person name="Park H.-J."/>
            <person name="Ramirez L."/>
            <person name="Alfaro M."/>
            <person name="Sun H."/>
            <person name="Tritt A."/>
            <person name="Yoshinaga Y."/>
            <person name="Zwiers L.-H."/>
            <person name="Turgeon B."/>
            <person name="Goodwin S."/>
            <person name="Spatafora J."/>
            <person name="Crous P."/>
            <person name="Grigoriev I."/>
        </authorList>
    </citation>
    <scope>NUCLEOTIDE SEQUENCE</scope>
    <source>
        <strain evidence="3">CBS 133067</strain>
    </source>
</reference>
<accession>A0A9P4M9X9</accession>
<evidence type="ECO:0000256" key="1">
    <source>
        <dbReference type="SAM" id="Coils"/>
    </source>
</evidence>
<evidence type="ECO:0000313" key="4">
    <source>
        <dbReference type="Proteomes" id="UP000799772"/>
    </source>
</evidence>
<sequence>MSQPSLPPASSGLQELPTAAEWAAHCKRQALYITYLRRLLSIHSDLSLADVTAHVAALSLESPVPSLPHTYEGNPLSPVRVPAVEAAATSTAQHLGRAAAEAGESMQGCLHTLCNDNSTESASICAGGENTTRQLSASPWESSNIGTSTSLGPSTGATTPLTFGGQDAQSPTLVPGTLPGSDDDAGTPEPMDICEEDRNPPQPVASMAAHAIRSGLQKSQWSRCEKEYVVRAGSLKLYRSCRKHGLRSSGARAEGQKAVWERVKYSTASSTSARSKSSASRWVPPPLAGTKREAPEDDYPPHARGPASKKQKQKQEDENGNGEFDHDGVPAKDPTLAQVLSDHGFHDKWTAVFRRASKALPDVATAMRINDPMELVRGAYRFHQLTCQLIGIADFEMGSSLGNLLVAARDLYEGYKGPLGIKRTNTLLNHRWTAPRLHWQLKQYEKDIERFEDKMRNAWRNSPDRTNAALLKAEVQIFEIAGAWNIILEYGSDQGWPQKLASLAGKVSTLKNNLGDKLDNMVNWDELIHNAQHISMNFDKSSAWAKDLRKPLDEEFKW</sequence>
<dbReference type="Proteomes" id="UP000799772">
    <property type="component" value="Unassembled WGS sequence"/>
</dbReference>
<protein>
    <submittedName>
        <fullName evidence="3">Uncharacterized protein</fullName>
    </submittedName>
</protein>
<name>A0A9P4M9X9_9PEZI</name>
<keyword evidence="1" id="KW-0175">Coiled coil</keyword>